<reference evidence="1 2" key="2">
    <citation type="submission" date="2018-11" db="EMBL/GenBank/DDBJ databases">
        <authorList>
            <consortium name="Pathogen Informatics"/>
        </authorList>
    </citation>
    <scope>NUCLEOTIDE SEQUENCE [LARGE SCALE GENOMIC DNA]</scope>
</reference>
<evidence type="ECO:0000313" key="1">
    <source>
        <dbReference type="EMBL" id="VDP16411.1"/>
    </source>
</evidence>
<name>A0A183I3I9_9BILA</name>
<evidence type="ECO:0000313" key="2">
    <source>
        <dbReference type="Proteomes" id="UP000267606"/>
    </source>
</evidence>
<dbReference type="EMBL" id="UZAJ01040749">
    <property type="protein sequence ID" value="VDP16411.1"/>
    <property type="molecule type" value="Genomic_DNA"/>
</dbReference>
<organism evidence="3">
    <name type="scientific">Onchocerca flexuosa</name>
    <dbReference type="NCBI Taxonomy" id="387005"/>
    <lineage>
        <taxon>Eukaryota</taxon>
        <taxon>Metazoa</taxon>
        <taxon>Ecdysozoa</taxon>
        <taxon>Nematoda</taxon>
        <taxon>Chromadorea</taxon>
        <taxon>Rhabditida</taxon>
        <taxon>Spirurina</taxon>
        <taxon>Spiruromorpha</taxon>
        <taxon>Filarioidea</taxon>
        <taxon>Onchocercidae</taxon>
        <taxon>Onchocerca</taxon>
    </lineage>
</organism>
<dbReference type="AlphaFoldDB" id="A0A183I3I9"/>
<dbReference type="Proteomes" id="UP000267606">
    <property type="component" value="Unassembled WGS sequence"/>
</dbReference>
<reference evidence="3" key="1">
    <citation type="submission" date="2016-06" db="UniProtKB">
        <authorList>
            <consortium name="WormBaseParasite"/>
        </authorList>
    </citation>
    <scope>IDENTIFICATION</scope>
</reference>
<gene>
    <name evidence="1" type="ORF">OFLC_LOCUS14301</name>
</gene>
<evidence type="ECO:0000313" key="3">
    <source>
        <dbReference type="WBParaSite" id="OFLC_0001430901-mRNA-1"/>
    </source>
</evidence>
<proteinExistence type="predicted"/>
<keyword evidence="2" id="KW-1185">Reference proteome</keyword>
<dbReference type="WBParaSite" id="OFLC_0001430901-mRNA-1">
    <property type="protein sequence ID" value="OFLC_0001430901-mRNA-1"/>
    <property type="gene ID" value="OFLC_0001430901"/>
</dbReference>
<sequence length="66" mass="7353">MDTSERANKTKNAQMGAERCAARLEDAHGCGHVGRILQLRICFVPNKMAEKSTRSRRSALNTTHVQ</sequence>
<accession>A0A183I3I9</accession>
<protein>
    <submittedName>
        <fullName evidence="1 3">Uncharacterized protein</fullName>
    </submittedName>
</protein>